<dbReference type="InterPro" id="IPR009081">
    <property type="entry name" value="PP-bd_ACP"/>
</dbReference>
<dbReference type="PANTHER" id="PTHR45398">
    <property type="match status" value="1"/>
</dbReference>
<dbReference type="PATRIC" id="fig|362413.3.peg.4028"/>
<proteinExistence type="predicted"/>
<dbReference type="Gene3D" id="1.10.1200.10">
    <property type="entry name" value="ACP-like"/>
    <property type="match status" value="1"/>
</dbReference>
<dbReference type="NCBIfam" id="TIGR01733">
    <property type="entry name" value="AA-adenyl-dom"/>
    <property type="match status" value="1"/>
</dbReference>
<dbReference type="InterPro" id="IPR010071">
    <property type="entry name" value="AA_adenyl_dom"/>
</dbReference>
<dbReference type="Pfam" id="PF00550">
    <property type="entry name" value="PP-binding"/>
    <property type="match status" value="1"/>
</dbReference>
<keyword evidence="3" id="KW-0175">Coiled coil</keyword>
<organism evidence="5 6">
    <name type="scientific">Flavobacterium aquidurense</name>
    <dbReference type="NCBI Taxonomy" id="362413"/>
    <lineage>
        <taxon>Bacteria</taxon>
        <taxon>Pseudomonadati</taxon>
        <taxon>Bacteroidota</taxon>
        <taxon>Flavobacteriia</taxon>
        <taxon>Flavobacteriales</taxon>
        <taxon>Flavobacteriaceae</taxon>
        <taxon>Flavobacterium</taxon>
    </lineage>
</organism>
<dbReference type="Gene3D" id="3.30.559.30">
    <property type="entry name" value="Nonribosomal peptide synthetase, condensation domain"/>
    <property type="match status" value="3"/>
</dbReference>
<evidence type="ECO:0000256" key="2">
    <source>
        <dbReference type="ARBA" id="ARBA00022553"/>
    </source>
</evidence>
<dbReference type="SUPFAM" id="SSF52777">
    <property type="entry name" value="CoA-dependent acyltransferases"/>
    <property type="match status" value="6"/>
</dbReference>
<dbReference type="Gene3D" id="3.30.300.30">
    <property type="match status" value="1"/>
</dbReference>
<keyword evidence="1" id="KW-0596">Phosphopantetheine</keyword>
<dbReference type="CDD" id="cd19534">
    <property type="entry name" value="E_NRPS"/>
    <property type="match status" value="1"/>
</dbReference>
<dbReference type="Pfam" id="PF13193">
    <property type="entry name" value="AMP-binding_C"/>
    <property type="match status" value="1"/>
</dbReference>
<reference evidence="5 6" key="1">
    <citation type="submission" date="2014-09" db="EMBL/GenBank/DDBJ databases">
        <title>Genome sequence of Flavobacterium aquidurense RC62.</title>
        <authorList>
            <person name="Kim J.F."/>
            <person name="Kwak M.-J."/>
        </authorList>
    </citation>
    <scope>NUCLEOTIDE SEQUENCE [LARGE SCALE GENOMIC DNA]</scope>
    <source>
        <strain evidence="5 6">RC62</strain>
    </source>
</reference>
<dbReference type="InterPro" id="IPR045851">
    <property type="entry name" value="AMP-bd_C_sf"/>
</dbReference>
<dbReference type="InterPro" id="IPR025110">
    <property type="entry name" value="AMP-bd_C"/>
</dbReference>
<comment type="caution">
    <text evidence="5">The sequence shown here is derived from an EMBL/GenBank/DDBJ whole genome shotgun (WGS) entry which is preliminary data.</text>
</comment>
<dbReference type="PROSITE" id="PS50075">
    <property type="entry name" value="CARRIER"/>
    <property type="match status" value="1"/>
</dbReference>
<dbReference type="Gene3D" id="3.40.50.980">
    <property type="match status" value="2"/>
</dbReference>
<dbReference type="InterPro" id="IPR000873">
    <property type="entry name" value="AMP-dep_synth/lig_dom"/>
</dbReference>
<evidence type="ECO:0000259" key="4">
    <source>
        <dbReference type="PROSITE" id="PS50075"/>
    </source>
</evidence>
<gene>
    <name evidence="5" type="ORF">RC62_4105</name>
</gene>
<name>A0A0Q0WAI0_9FLAO</name>
<accession>A0A0Q0WAI0</accession>
<dbReference type="Proteomes" id="UP000050443">
    <property type="component" value="Unassembled WGS sequence"/>
</dbReference>
<feature type="coiled-coil region" evidence="3">
    <location>
        <begin position="1436"/>
        <end position="1463"/>
    </location>
</feature>
<evidence type="ECO:0000313" key="6">
    <source>
        <dbReference type="Proteomes" id="UP000050443"/>
    </source>
</evidence>
<dbReference type="Pfam" id="PF00668">
    <property type="entry name" value="Condensation"/>
    <property type="match status" value="3"/>
</dbReference>
<dbReference type="Gene3D" id="2.30.38.10">
    <property type="entry name" value="Luciferase, Domain 3"/>
    <property type="match status" value="1"/>
</dbReference>
<evidence type="ECO:0000256" key="1">
    <source>
        <dbReference type="ARBA" id="ARBA00022450"/>
    </source>
</evidence>
<dbReference type="SUPFAM" id="SSF47336">
    <property type="entry name" value="ACP-like"/>
    <property type="match status" value="1"/>
</dbReference>
<dbReference type="EMBL" id="JRLF01000008">
    <property type="protein sequence ID" value="KQB41359.1"/>
    <property type="molecule type" value="Genomic_DNA"/>
</dbReference>
<evidence type="ECO:0000313" key="5">
    <source>
        <dbReference type="EMBL" id="KQB41359.1"/>
    </source>
</evidence>
<feature type="domain" description="Carrier" evidence="4">
    <location>
        <begin position="943"/>
        <end position="1017"/>
    </location>
</feature>
<dbReference type="RefSeq" id="WP_055093501.1">
    <property type="nucleotide sequence ID" value="NZ_JRLF01000008.1"/>
</dbReference>
<evidence type="ECO:0000256" key="3">
    <source>
        <dbReference type="SAM" id="Coils"/>
    </source>
</evidence>
<dbReference type="GO" id="GO:0003824">
    <property type="term" value="F:catalytic activity"/>
    <property type="evidence" value="ECO:0007669"/>
    <property type="project" value="InterPro"/>
</dbReference>
<dbReference type="InterPro" id="IPR001242">
    <property type="entry name" value="Condensation_dom"/>
</dbReference>
<keyword evidence="2" id="KW-0597">Phosphoprotein</keyword>
<dbReference type="OrthoDB" id="9765680at2"/>
<dbReference type="Pfam" id="PF00501">
    <property type="entry name" value="AMP-binding"/>
    <property type="match status" value="1"/>
</dbReference>
<dbReference type="Gene3D" id="3.30.559.10">
    <property type="entry name" value="Chloramphenicol acetyltransferase-like domain"/>
    <property type="match status" value="3"/>
</dbReference>
<protein>
    <submittedName>
        <fullName evidence="5">Nonribosomal peptide synthetase</fullName>
    </submittedName>
</protein>
<dbReference type="NCBIfam" id="TIGR01720">
    <property type="entry name" value="NRPS-para261"/>
    <property type="match status" value="1"/>
</dbReference>
<dbReference type="InterPro" id="IPR010060">
    <property type="entry name" value="NRPS_synth"/>
</dbReference>
<dbReference type="FunFam" id="2.30.38.10:FF:000001">
    <property type="entry name" value="Non-ribosomal peptide synthetase PvdI"/>
    <property type="match status" value="1"/>
</dbReference>
<dbReference type="InterPro" id="IPR036736">
    <property type="entry name" value="ACP-like_sf"/>
</dbReference>
<dbReference type="SUPFAM" id="SSF56801">
    <property type="entry name" value="Acetyl-CoA synthetase-like"/>
    <property type="match status" value="1"/>
</dbReference>
<dbReference type="InterPro" id="IPR023213">
    <property type="entry name" value="CAT-like_dom_sf"/>
</dbReference>
<dbReference type="STRING" id="362413.RC62_4105"/>
<sequence length="1974" mass="226441">MNINDSIGGYELSENQKNLWYVAKNSPEVFYNQIILDIKNDLSIEDFLNAFTIVKNSNNILVFKLIHNLNFHNPFQIESANAATDWNEIELMNPDFITNEINDALRYTYDPSKNNPIRFCFVKESGKVKHIAVRVYSLWGDINSCHNLCKQIFDTIVSGQNHGSDEEKIDYINFSAWQNDLITQPEREASVFWKNYNYQLTESLVPFFKSQKGFTPKKRQVSFIDGENYAEIKKFCADNDCDIKSLFLFHYINYLHLFSENEVTIGVSNFKREYKELDDTIGLVSKNIPLNIKNLNKLGIIEALYYIESQVNIVEEWSDFFTIGREKSDDSSKDLYFNYCFEYIDLKSDNEKFSNEFKVADLFSVQDLFDIKISCIDSGSSFSVAFYYNEKNLTQTDIDVLSDQLQISFNELLVMDKKNKLGAIEKQIIKEANATAKKFPKYNSIIALIEEQSCFFPASIALFTNEKELTYLELSNKSDQFKNYLIEKYNIKKGDAVCVVGEGTEWFIIAILGIMKAGAYYIPIDRKYPKDRIHHIITESNCRVLVGEENALNNHDGNTVQVINPLEEEIYSVERKNHEIDIHAHDFAYCIYTSGSTGKPKGCAISHASLLNYIQWSNEFYFENPDVGNWGLITSISFDLTITAIFTSLSRGKKLWLGNFDKSIIELLTETFNNPKIDTVKLTPAHVSLLKELDIKNSSIKKIICGGEQLLKYQIDILKDINKNICIYNEYGPTESTVGCIVKEIKQDDKTILIGKPIANTSIYILDKNQSYCPIGVKGEVYIAGSGLASSYLNRPDLTAEKFINNPFANGELLYKSGDLACWLPDGNIEYFGRLDDQVKIRGHRIELGEIEQLISSYGTISQSVVTVKENDNEKYLVAYYVSGDEIDKKALKNSLSKILPEYMVPGYYIQLPSMPLTSNGKIDKKILAEVVEKDLIKEEYVSPRTKEEELLVSVCLDVLKHDRISVKDNFYNYGGDSIKSIQIVSRLKQLGYSLKVDQILRNPILEDLARLIKSNTIVVDQSEVKGDVALSPIQNYFFQNSTIINKNHYNQSVLLKSKVAVNQEILEHCISTLILHHDALRMQYSFINDQWLQYNNDASGKHYKINFYDLTEDPDELASLNRIGEELQSGFDIGSGVLVHVGHFRLKDGDRLALIIHHLVIDGISWRIFLEDLSTLYESISSNNEKKLPLKTDSFQRWTASQLEYAKSEKVKKERVYWENVSSEIIPLLPTDYNEEPKKYKLDELINLVLDAPLTEKLQTQVHHIYNTEINDILLTGLAMAIRDVFEIEKTAVRMEGHGREEIIEGIDIGRTIGWFTSVYPVILDLSGSKGYEIVSIKESLRKIPGKGIGYGILNYLDKPFSNKLKPSIEFNYLGDFGHETEANKEPLFKFSSENAGASVASVNGKGEILLDVSGIMISGELHMSIRYSGKSFNRETIEKLANAYKQNLQNLIGELSGKKQNYLTPSDLTYKKIQYSDLADLSHYNTVEDIYELSPLQQGMYYHWLLDKKDLLYYNQVSYRLYFADFNSENVKTAFEQLIARHAVLRTSFTNKLGEEMLQIVHKKVTANFKFEQLNADENAIEEKLNQIKQTNKTNLFDFEEPSLIRLNVIEVKDGEYEFIWNYHHILLDGWCTSILINDFSNLLSALQHNTKVTLQRPVGYSKYIEWLSKLDKGASLKYWRNYLEGFNEATQLPFNKNGDGYALITKEFFIENDLWQKINSICNETDITNSTFFQGVWGYMLSRINDTNDVIFGAIVSGRPAELNGVETIVGLFSNTIPVRVRYGSKETPKELLKRLQNDNIDSTAHHFLNISEVQTQSTLNKNLINTIMIFENYVVHDLNLDENLDMGKIGQIDLNLQTNFDFNFEVVPSESNFKIKFDYNQNKFDQQIIQDLVDYLKFTLELFAVECNTEFDLLSLRFENKKKILIEQTVKTFNNTVQAFAKIEENTIEAGLSKEKIIGNNLNKLSKFLK</sequence>
<dbReference type="PANTHER" id="PTHR45398:SF1">
    <property type="entry name" value="ENZYME, PUTATIVE (JCVI)-RELATED"/>
    <property type="match status" value="1"/>
</dbReference>